<keyword evidence="2" id="KW-1185">Reference proteome</keyword>
<dbReference type="AlphaFoldDB" id="A0A7C9RC01"/>
<dbReference type="RefSeq" id="WP_165121451.1">
    <property type="nucleotide sequence ID" value="NZ_JAAKZG010000025.1"/>
</dbReference>
<evidence type="ECO:0000313" key="2">
    <source>
        <dbReference type="Proteomes" id="UP000481252"/>
    </source>
</evidence>
<dbReference type="EMBL" id="JAAKZG010000025">
    <property type="protein sequence ID" value="NGN45075.1"/>
    <property type="molecule type" value="Genomic_DNA"/>
</dbReference>
<comment type="caution">
    <text evidence="1">The sequence shown here is derived from an EMBL/GenBank/DDBJ whole genome shotgun (WGS) entry which is preliminary data.</text>
</comment>
<sequence>MHDAASGIGADDFCDTGRRLAPGIVGKQKPCETRLCILQQLRMFAELNMALSVIDDVETPQVNIEITPDELFGHFRRLHRLLSFVRALQGSDELVALHLHQKGMDRVPARNAVCRQRPNDIAMRNGRRFRVELMLIMHGDHNLAEKPSLQIRDIANLARQSQMGFKKPLCGQSKTIREPIHRDKTLGRVEKRRFGGRLERREHLKISGSFRLSA</sequence>
<name>A0A7C9RC01_9HYPH</name>
<reference evidence="1 2" key="1">
    <citation type="submission" date="2020-02" db="EMBL/GenBank/DDBJ databases">
        <title>Genome sequence of the type strain CGMCC 1.15528 of Mesorhizobium zhangyense.</title>
        <authorList>
            <person name="Gao J."/>
            <person name="Sun J."/>
        </authorList>
    </citation>
    <scope>NUCLEOTIDE SEQUENCE [LARGE SCALE GENOMIC DNA]</scope>
    <source>
        <strain evidence="1 2">CGMCC 1.15528</strain>
    </source>
</reference>
<gene>
    <name evidence="1" type="ORF">G6N74_28885</name>
</gene>
<accession>A0A7C9RC01</accession>
<dbReference type="Proteomes" id="UP000481252">
    <property type="component" value="Unassembled WGS sequence"/>
</dbReference>
<protein>
    <submittedName>
        <fullName evidence="1">Uncharacterized protein</fullName>
    </submittedName>
</protein>
<evidence type="ECO:0000313" key="1">
    <source>
        <dbReference type="EMBL" id="NGN45075.1"/>
    </source>
</evidence>
<organism evidence="1 2">
    <name type="scientific">Mesorhizobium zhangyense</name>
    <dbReference type="NCBI Taxonomy" id="1776730"/>
    <lineage>
        <taxon>Bacteria</taxon>
        <taxon>Pseudomonadati</taxon>
        <taxon>Pseudomonadota</taxon>
        <taxon>Alphaproteobacteria</taxon>
        <taxon>Hyphomicrobiales</taxon>
        <taxon>Phyllobacteriaceae</taxon>
        <taxon>Mesorhizobium</taxon>
    </lineage>
</organism>
<proteinExistence type="predicted"/>